<feature type="non-terminal residue" evidence="3">
    <location>
        <position position="629"/>
    </location>
</feature>
<dbReference type="PANTHER" id="PTHR45527:SF1">
    <property type="entry name" value="FATTY ACID SYNTHASE"/>
    <property type="match status" value="1"/>
</dbReference>
<feature type="domain" description="Condensation" evidence="2">
    <location>
        <begin position="9"/>
        <end position="451"/>
    </location>
</feature>
<evidence type="ECO:0000259" key="2">
    <source>
        <dbReference type="Pfam" id="PF00668"/>
    </source>
</evidence>
<name>A0ABT8LIE0_9BACT</name>
<dbReference type="SUPFAM" id="SSF56801">
    <property type="entry name" value="Acetyl-CoA synthetase-like"/>
    <property type="match status" value="1"/>
</dbReference>
<dbReference type="InterPro" id="IPR020459">
    <property type="entry name" value="AMP-binding"/>
</dbReference>
<evidence type="ECO:0000313" key="4">
    <source>
        <dbReference type="Proteomes" id="UP001172083"/>
    </source>
</evidence>
<sequence>MQKQSNLHDIYELTPMQKGILFHCLYNPSSTAYFLQTSYRLRGEVEVDLVKKTLETLSERHEALRAAFVYRESKKLLQVVLSERPMGFDYQDIRELDEASQKAYLESYKQKDRKRGFDLTWDVLMRVGLLRLREQEYELVWSAHHITLDGWGLVILTNEFYQIYQACRQRQEPLLPPPKPHRHYVQWLQQRDQQTAGQYWQQYLSGYEQQAQLLGQKASESQDYVHKQMDLLLSKEQTATLGRQAAGLQVTLSTLMQTLWGVLLGRYNNTCDVVFGLVISGRPKEIEGVEQMVGLFINTVPVRVRYRKQTSWAELFKQIQTEAFEREAHQYYPLMKIQAESILKQKLVNHIMVFENYPLAQQLGQVETSSDREIFQVLAEENIERNNYDFTLVVVPGEQLLIRFDYNEKVYQRQQLEQLKAHLMVLIDGLLKRVDQPISKMSLLTLQEENFLKSINSTDQFYPEEETLVSLFEQQVDRTPGQIAIVFGQREYTYSELNDQSNRLAHYIRDQHTLQAGDLVGLLVERSIEMIVGILGILKSGAAYLPIDVTYPNERIDYLLEDGKVALLLTQSEYLLGLSHYDGSLFALDEELEGLATPTDNPPRVNKPTDLAYVIYTSGTTGRPKGVMV</sequence>
<dbReference type="InterPro" id="IPR020845">
    <property type="entry name" value="AMP-binding_CS"/>
</dbReference>
<dbReference type="EMBL" id="JAUJEB010000027">
    <property type="protein sequence ID" value="MDN5217537.1"/>
    <property type="molecule type" value="Genomic_DNA"/>
</dbReference>
<dbReference type="Gene3D" id="3.30.559.30">
    <property type="entry name" value="Nonribosomal peptide synthetase, condensation domain"/>
    <property type="match status" value="1"/>
</dbReference>
<feature type="domain" description="AMP-dependent synthetase/ligase" evidence="1">
    <location>
        <begin position="472"/>
        <end position="629"/>
    </location>
</feature>
<dbReference type="PROSITE" id="PS00455">
    <property type="entry name" value="AMP_BINDING"/>
    <property type="match status" value="1"/>
</dbReference>
<keyword evidence="4" id="KW-1185">Reference proteome</keyword>
<organism evidence="3 4">
    <name type="scientific">Agaribacillus aureus</name>
    <dbReference type="NCBI Taxonomy" id="3051825"/>
    <lineage>
        <taxon>Bacteria</taxon>
        <taxon>Pseudomonadati</taxon>
        <taxon>Bacteroidota</taxon>
        <taxon>Cytophagia</taxon>
        <taxon>Cytophagales</taxon>
        <taxon>Splendidivirgaceae</taxon>
        <taxon>Agaribacillus</taxon>
    </lineage>
</organism>
<dbReference type="InterPro" id="IPR000873">
    <property type="entry name" value="AMP-dep_synth/lig_dom"/>
</dbReference>
<evidence type="ECO:0000259" key="1">
    <source>
        <dbReference type="Pfam" id="PF00501"/>
    </source>
</evidence>
<reference evidence="3" key="1">
    <citation type="submission" date="2023-06" db="EMBL/GenBank/DDBJ databases">
        <title>Genomic of Agaribacillus aureum.</title>
        <authorList>
            <person name="Wang G."/>
        </authorList>
    </citation>
    <scope>NUCLEOTIDE SEQUENCE</scope>
    <source>
        <strain evidence="3">BMA12</strain>
    </source>
</reference>
<proteinExistence type="predicted"/>
<dbReference type="InterPro" id="IPR023213">
    <property type="entry name" value="CAT-like_dom_sf"/>
</dbReference>
<gene>
    <name evidence="3" type="ORF">QQ020_36025</name>
</gene>
<protein>
    <submittedName>
        <fullName evidence="3">Condensation domain-containing protein</fullName>
    </submittedName>
</protein>
<accession>A0ABT8LIE0</accession>
<dbReference type="RefSeq" id="WP_346762872.1">
    <property type="nucleotide sequence ID" value="NZ_JAUJEB010000027.1"/>
</dbReference>
<evidence type="ECO:0000313" key="3">
    <source>
        <dbReference type="EMBL" id="MDN5217537.1"/>
    </source>
</evidence>
<dbReference type="SUPFAM" id="SSF52777">
    <property type="entry name" value="CoA-dependent acyltransferases"/>
    <property type="match status" value="2"/>
</dbReference>
<dbReference type="Pfam" id="PF00501">
    <property type="entry name" value="AMP-binding"/>
    <property type="match status" value="1"/>
</dbReference>
<dbReference type="PRINTS" id="PR00154">
    <property type="entry name" value="AMPBINDING"/>
</dbReference>
<dbReference type="InterPro" id="IPR001242">
    <property type="entry name" value="Condensation_dom"/>
</dbReference>
<dbReference type="Pfam" id="PF00668">
    <property type="entry name" value="Condensation"/>
    <property type="match status" value="1"/>
</dbReference>
<dbReference type="Gene3D" id="3.40.50.980">
    <property type="match status" value="2"/>
</dbReference>
<dbReference type="Proteomes" id="UP001172083">
    <property type="component" value="Unassembled WGS sequence"/>
</dbReference>
<dbReference type="PANTHER" id="PTHR45527">
    <property type="entry name" value="NONRIBOSOMAL PEPTIDE SYNTHETASE"/>
    <property type="match status" value="1"/>
</dbReference>
<dbReference type="Gene3D" id="3.30.559.10">
    <property type="entry name" value="Chloramphenicol acetyltransferase-like domain"/>
    <property type="match status" value="1"/>
</dbReference>
<dbReference type="CDD" id="cd19543">
    <property type="entry name" value="DCL_NRPS"/>
    <property type="match status" value="1"/>
</dbReference>
<comment type="caution">
    <text evidence="3">The sequence shown here is derived from an EMBL/GenBank/DDBJ whole genome shotgun (WGS) entry which is preliminary data.</text>
</comment>